<sequence>MCCSPRRAGAATPRWHADPFTLPPPAESLLTPSGAEHGLGGAAGPSPLGRVESAQALHGRVVGRRGTRW</sequence>
<dbReference type="Proteomes" id="UP001500610">
    <property type="component" value="Unassembled WGS sequence"/>
</dbReference>
<keyword evidence="3" id="KW-1185">Reference proteome</keyword>
<reference evidence="3" key="1">
    <citation type="journal article" date="2019" name="Int. J. Syst. Evol. Microbiol.">
        <title>The Global Catalogue of Microorganisms (GCM) 10K type strain sequencing project: providing services to taxonomists for standard genome sequencing and annotation.</title>
        <authorList>
            <consortium name="The Broad Institute Genomics Platform"/>
            <consortium name="The Broad Institute Genome Sequencing Center for Infectious Disease"/>
            <person name="Wu L."/>
            <person name="Ma J."/>
        </authorList>
    </citation>
    <scope>NUCLEOTIDE SEQUENCE [LARGE SCALE GENOMIC DNA]</scope>
    <source>
        <strain evidence="3">JCM 17657</strain>
    </source>
</reference>
<evidence type="ECO:0000313" key="2">
    <source>
        <dbReference type="EMBL" id="GAA5013975.1"/>
    </source>
</evidence>
<comment type="caution">
    <text evidence="2">The sequence shown here is derived from an EMBL/GenBank/DDBJ whole genome shotgun (WGS) entry which is preliminary data.</text>
</comment>
<accession>A0ABP9IXR8</accession>
<dbReference type="EMBL" id="BAABIV010000037">
    <property type="protein sequence ID" value="GAA5013975.1"/>
    <property type="molecule type" value="Genomic_DNA"/>
</dbReference>
<evidence type="ECO:0000256" key="1">
    <source>
        <dbReference type="SAM" id="MobiDB-lite"/>
    </source>
</evidence>
<name>A0ABP9IXR8_9ACTN</name>
<proteinExistence type="predicted"/>
<feature type="region of interest" description="Disordered" evidence="1">
    <location>
        <begin position="1"/>
        <end position="49"/>
    </location>
</feature>
<protein>
    <submittedName>
        <fullName evidence="2">Uncharacterized protein</fullName>
    </submittedName>
</protein>
<organism evidence="2 3">
    <name type="scientific">Streptomyces hyderabadensis</name>
    <dbReference type="NCBI Taxonomy" id="598549"/>
    <lineage>
        <taxon>Bacteria</taxon>
        <taxon>Bacillati</taxon>
        <taxon>Actinomycetota</taxon>
        <taxon>Actinomycetes</taxon>
        <taxon>Kitasatosporales</taxon>
        <taxon>Streptomycetaceae</taxon>
        <taxon>Streptomyces</taxon>
    </lineage>
</organism>
<gene>
    <name evidence="2" type="ORF">GCM10023257_72640</name>
</gene>
<evidence type="ECO:0000313" key="3">
    <source>
        <dbReference type="Proteomes" id="UP001500610"/>
    </source>
</evidence>